<comment type="caution">
    <text evidence="8">The sequence shown here is derived from an EMBL/GenBank/DDBJ whole genome shotgun (WGS) entry which is preliminary data.</text>
</comment>
<dbReference type="InterPro" id="IPR003593">
    <property type="entry name" value="AAA+_ATPase"/>
</dbReference>
<keyword evidence="4 8" id="KW-0067">ATP-binding</keyword>
<dbReference type="Gene3D" id="3.40.50.300">
    <property type="entry name" value="P-loop containing nucleotide triphosphate hydrolases"/>
    <property type="match status" value="1"/>
</dbReference>
<evidence type="ECO:0000256" key="3">
    <source>
        <dbReference type="ARBA" id="ARBA00022741"/>
    </source>
</evidence>
<evidence type="ECO:0000256" key="5">
    <source>
        <dbReference type="ARBA" id="ARBA00022970"/>
    </source>
</evidence>
<evidence type="ECO:0000256" key="6">
    <source>
        <dbReference type="SAM" id="MobiDB-lite"/>
    </source>
</evidence>
<protein>
    <submittedName>
        <fullName evidence="8">ABC transporter ATP-binding protein</fullName>
    </submittedName>
</protein>
<dbReference type="PROSITE" id="PS50893">
    <property type="entry name" value="ABC_TRANSPORTER_2"/>
    <property type="match status" value="1"/>
</dbReference>
<comment type="similarity">
    <text evidence="1">Belongs to the ABC transporter superfamily.</text>
</comment>
<dbReference type="RefSeq" id="WP_344688668.1">
    <property type="nucleotide sequence ID" value="NZ_BAAAVV010000004.1"/>
</dbReference>
<gene>
    <name evidence="8" type="ORF">GCM10010531_19680</name>
</gene>
<dbReference type="PANTHER" id="PTHR43820:SF4">
    <property type="entry name" value="HIGH-AFFINITY BRANCHED-CHAIN AMINO ACID TRANSPORT ATP-BINDING PROTEIN LIVF"/>
    <property type="match status" value="1"/>
</dbReference>
<dbReference type="InterPro" id="IPR027417">
    <property type="entry name" value="P-loop_NTPase"/>
</dbReference>
<evidence type="ECO:0000259" key="7">
    <source>
        <dbReference type="PROSITE" id="PS50893"/>
    </source>
</evidence>
<feature type="compositionally biased region" description="Low complexity" evidence="6">
    <location>
        <begin position="257"/>
        <end position="266"/>
    </location>
</feature>
<sequence length="274" mass="28678">MLTIRGVVAGYGGGDVLQGVDIDVERGSVVCIVGPNGAGKSTVLRTVSGLLNPRLGEVVLQDRPIHRSTPAEILQLGVSQVPQANALFANLSVKENVLLGGYIIRRDRKLVAQRYDEVAALFPIVADRASDKAGNLSGGQRRMVEFARSLMLDPVLLLLDEPSLGLDPKALQAVYDSVQVMRASGKTILLVEQNVRFGMKMATHGVVMESGRVVTQRPAADILSDPDLAQMYFGGTTGHGPSAPPPATPPGQPPVVPASGAVAPQPDARGAGVA</sequence>
<dbReference type="CDD" id="cd03224">
    <property type="entry name" value="ABC_TM1139_LivF_branched"/>
    <property type="match status" value="1"/>
</dbReference>
<dbReference type="SUPFAM" id="SSF52540">
    <property type="entry name" value="P-loop containing nucleoside triphosphate hydrolases"/>
    <property type="match status" value="1"/>
</dbReference>
<keyword evidence="3" id="KW-0547">Nucleotide-binding</keyword>
<keyword evidence="2" id="KW-0813">Transport</keyword>
<accession>A0ABP6P6I2</accession>
<evidence type="ECO:0000313" key="9">
    <source>
        <dbReference type="Proteomes" id="UP001499924"/>
    </source>
</evidence>
<feature type="region of interest" description="Disordered" evidence="6">
    <location>
        <begin position="233"/>
        <end position="274"/>
    </location>
</feature>
<feature type="domain" description="ABC transporter" evidence="7">
    <location>
        <begin position="2"/>
        <end position="235"/>
    </location>
</feature>
<organism evidence="8 9">
    <name type="scientific">Blastococcus jejuensis</name>
    <dbReference type="NCBI Taxonomy" id="351224"/>
    <lineage>
        <taxon>Bacteria</taxon>
        <taxon>Bacillati</taxon>
        <taxon>Actinomycetota</taxon>
        <taxon>Actinomycetes</taxon>
        <taxon>Geodermatophilales</taxon>
        <taxon>Geodermatophilaceae</taxon>
        <taxon>Blastococcus</taxon>
    </lineage>
</organism>
<dbReference type="PROSITE" id="PS00211">
    <property type="entry name" value="ABC_TRANSPORTER_1"/>
    <property type="match status" value="1"/>
</dbReference>
<dbReference type="PANTHER" id="PTHR43820">
    <property type="entry name" value="HIGH-AFFINITY BRANCHED-CHAIN AMINO ACID TRANSPORT ATP-BINDING PROTEIN LIVF"/>
    <property type="match status" value="1"/>
</dbReference>
<keyword evidence="5" id="KW-0029">Amino-acid transport</keyword>
<dbReference type="Pfam" id="PF00005">
    <property type="entry name" value="ABC_tran"/>
    <property type="match status" value="1"/>
</dbReference>
<name>A0ABP6P6I2_9ACTN</name>
<keyword evidence="9" id="KW-1185">Reference proteome</keyword>
<dbReference type="EMBL" id="BAAAVV010000004">
    <property type="protein sequence ID" value="GAA3167055.1"/>
    <property type="molecule type" value="Genomic_DNA"/>
</dbReference>
<dbReference type="SMART" id="SM00382">
    <property type="entry name" value="AAA"/>
    <property type="match status" value="1"/>
</dbReference>
<proteinExistence type="inferred from homology"/>
<dbReference type="InterPro" id="IPR017871">
    <property type="entry name" value="ABC_transporter-like_CS"/>
</dbReference>
<dbReference type="InterPro" id="IPR052156">
    <property type="entry name" value="BCAA_Transport_ATP-bd_LivF"/>
</dbReference>
<dbReference type="GO" id="GO:0005524">
    <property type="term" value="F:ATP binding"/>
    <property type="evidence" value="ECO:0007669"/>
    <property type="project" value="UniProtKB-KW"/>
</dbReference>
<evidence type="ECO:0000256" key="4">
    <source>
        <dbReference type="ARBA" id="ARBA00022840"/>
    </source>
</evidence>
<reference evidence="9" key="1">
    <citation type="journal article" date="2019" name="Int. J. Syst. Evol. Microbiol.">
        <title>The Global Catalogue of Microorganisms (GCM) 10K type strain sequencing project: providing services to taxonomists for standard genome sequencing and annotation.</title>
        <authorList>
            <consortium name="The Broad Institute Genomics Platform"/>
            <consortium name="The Broad Institute Genome Sequencing Center for Infectious Disease"/>
            <person name="Wu L."/>
            <person name="Ma J."/>
        </authorList>
    </citation>
    <scope>NUCLEOTIDE SEQUENCE [LARGE SCALE GENOMIC DNA]</scope>
    <source>
        <strain evidence="9">JCM 15614</strain>
    </source>
</reference>
<dbReference type="InterPro" id="IPR003439">
    <property type="entry name" value="ABC_transporter-like_ATP-bd"/>
</dbReference>
<evidence type="ECO:0000256" key="2">
    <source>
        <dbReference type="ARBA" id="ARBA00022448"/>
    </source>
</evidence>
<evidence type="ECO:0000256" key="1">
    <source>
        <dbReference type="ARBA" id="ARBA00005417"/>
    </source>
</evidence>
<dbReference type="Proteomes" id="UP001499924">
    <property type="component" value="Unassembled WGS sequence"/>
</dbReference>
<feature type="compositionally biased region" description="Pro residues" evidence="6">
    <location>
        <begin position="242"/>
        <end position="256"/>
    </location>
</feature>
<evidence type="ECO:0000313" key="8">
    <source>
        <dbReference type="EMBL" id="GAA3167055.1"/>
    </source>
</evidence>